<accession>A0A2P2MJT4</accession>
<feature type="region of interest" description="Disordered" evidence="1">
    <location>
        <begin position="1"/>
        <end position="147"/>
    </location>
</feature>
<feature type="compositionally biased region" description="Basic and acidic residues" evidence="1">
    <location>
        <begin position="50"/>
        <end position="61"/>
    </location>
</feature>
<feature type="compositionally biased region" description="Basic and acidic residues" evidence="1">
    <location>
        <begin position="99"/>
        <end position="122"/>
    </location>
</feature>
<evidence type="ECO:0000256" key="1">
    <source>
        <dbReference type="SAM" id="MobiDB-lite"/>
    </source>
</evidence>
<dbReference type="AlphaFoldDB" id="A0A2P2MJT4"/>
<dbReference type="EMBL" id="GGEC01050002">
    <property type="protein sequence ID" value="MBX30486.1"/>
    <property type="molecule type" value="Transcribed_RNA"/>
</dbReference>
<proteinExistence type="predicted"/>
<organism evidence="2">
    <name type="scientific">Rhizophora mucronata</name>
    <name type="common">Asiatic mangrove</name>
    <dbReference type="NCBI Taxonomy" id="61149"/>
    <lineage>
        <taxon>Eukaryota</taxon>
        <taxon>Viridiplantae</taxon>
        <taxon>Streptophyta</taxon>
        <taxon>Embryophyta</taxon>
        <taxon>Tracheophyta</taxon>
        <taxon>Spermatophyta</taxon>
        <taxon>Magnoliopsida</taxon>
        <taxon>eudicotyledons</taxon>
        <taxon>Gunneridae</taxon>
        <taxon>Pentapetalae</taxon>
        <taxon>rosids</taxon>
        <taxon>fabids</taxon>
        <taxon>Malpighiales</taxon>
        <taxon>Rhizophoraceae</taxon>
        <taxon>Rhizophora</taxon>
    </lineage>
</organism>
<feature type="compositionally biased region" description="Basic and acidic residues" evidence="1">
    <location>
        <begin position="71"/>
        <end position="88"/>
    </location>
</feature>
<sequence length="192" mass="20173">MGACATKPKVAKEEAQAPEPPPEPAKEETAAPDEVKKEVGEAVAAAVGGEEEKKVVEKVIGEGDQPGGGGDKLKEVVDADKPADDDHSSKRRSLNNLFQEKDGQNQLIEGDRAPTETLKSETENPIQQLTQEPSVTAVPTGPAEPLKLEKSGTEKFVEAAEVLPAEDKIDSPVAPPPGRAAVDATVKVEAEK</sequence>
<evidence type="ECO:0000313" key="2">
    <source>
        <dbReference type="EMBL" id="MBX30486.1"/>
    </source>
</evidence>
<feature type="compositionally biased region" description="Basic and acidic residues" evidence="1">
    <location>
        <begin position="24"/>
        <end position="40"/>
    </location>
</feature>
<reference evidence="2" key="1">
    <citation type="submission" date="2018-02" db="EMBL/GenBank/DDBJ databases">
        <title>Rhizophora mucronata_Transcriptome.</title>
        <authorList>
            <person name="Meera S.P."/>
            <person name="Sreeshan A."/>
            <person name="Augustine A."/>
        </authorList>
    </citation>
    <scope>NUCLEOTIDE SEQUENCE</scope>
    <source>
        <tissue evidence="2">Leaf</tissue>
    </source>
</reference>
<dbReference type="EMBL" id="GGEC01050010">
    <property type="protein sequence ID" value="MBX30494.1"/>
    <property type="molecule type" value="Transcribed_RNA"/>
</dbReference>
<name>A0A2P2MJT4_RHIMU</name>
<protein>
    <submittedName>
        <fullName evidence="2">Uncharacterized protein</fullName>
    </submittedName>
</protein>
<feature type="compositionally biased region" description="Polar residues" evidence="1">
    <location>
        <begin position="123"/>
        <end position="134"/>
    </location>
</feature>